<accession>A0A5A7R0P8</accession>
<dbReference type="Proteomes" id="UP000325081">
    <property type="component" value="Unassembled WGS sequence"/>
</dbReference>
<name>A0A5A7R0P8_STRAF</name>
<comment type="caution">
    <text evidence="2">The sequence shown here is derived from an EMBL/GenBank/DDBJ whole genome shotgun (WGS) entry which is preliminary data.</text>
</comment>
<evidence type="ECO:0000313" key="3">
    <source>
        <dbReference type="Proteomes" id="UP000325081"/>
    </source>
</evidence>
<evidence type="ECO:0000313" key="2">
    <source>
        <dbReference type="EMBL" id="GER51293.1"/>
    </source>
</evidence>
<proteinExistence type="predicted"/>
<gene>
    <name evidence="2" type="ORF">STAS_28669</name>
</gene>
<feature type="region of interest" description="Disordered" evidence="1">
    <location>
        <begin position="56"/>
        <end position="155"/>
    </location>
</feature>
<dbReference type="EMBL" id="BKCP01009626">
    <property type="protein sequence ID" value="GER51293.1"/>
    <property type="molecule type" value="Genomic_DNA"/>
</dbReference>
<feature type="compositionally biased region" description="Polar residues" evidence="1">
    <location>
        <begin position="67"/>
        <end position="87"/>
    </location>
</feature>
<feature type="compositionally biased region" description="Polar residues" evidence="1">
    <location>
        <begin position="125"/>
        <end position="135"/>
    </location>
</feature>
<evidence type="ECO:0000256" key="1">
    <source>
        <dbReference type="SAM" id="MobiDB-lite"/>
    </source>
</evidence>
<feature type="compositionally biased region" description="Low complexity" evidence="1">
    <location>
        <begin position="99"/>
        <end position="110"/>
    </location>
</feature>
<feature type="compositionally biased region" description="Basic residues" evidence="1">
    <location>
        <begin position="89"/>
        <end position="98"/>
    </location>
</feature>
<reference evidence="3" key="1">
    <citation type="journal article" date="2019" name="Curr. Biol.">
        <title>Genome Sequence of Striga asiatica Provides Insight into the Evolution of Plant Parasitism.</title>
        <authorList>
            <person name="Yoshida S."/>
            <person name="Kim S."/>
            <person name="Wafula E.K."/>
            <person name="Tanskanen J."/>
            <person name="Kim Y.M."/>
            <person name="Honaas L."/>
            <person name="Yang Z."/>
            <person name="Spallek T."/>
            <person name="Conn C.E."/>
            <person name="Ichihashi Y."/>
            <person name="Cheong K."/>
            <person name="Cui S."/>
            <person name="Der J.P."/>
            <person name="Gundlach H."/>
            <person name="Jiao Y."/>
            <person name="Hori C."/>
            <person name="Ishida J.K."/>
            <person name="Kasahara H."/>
            <person name="Kiba T."/>
            <person name="Kim M.S."/>
            <person name="Koo N."/>
            <person name="Laohavisit A."/>
            <person name="Lee Y.H."/>
            <person name="Lumba S."/>
            <person name="McCourt P."/>
            <person name="Mortimer J.C."/>
            <person name="Mutuku J.M."/>
            <person name="Nomura T."/>
            <person name="Sasaki-Sekimoto Y."/>
            <person name="Seto Y."/>
            <person name="Wang Y."/>
            <person name="Wakatake T."/>
            <person name="Sakakibara H."/>
            <person name="Demura T."/>
            <person name="Yamaguchi S."/>
            <person name="Yoneyama K."/>
            <person name="Manabe R.I."/>
            <person name="Nelson D.C."/>
            <person name="Schulman A.H."/>
            <person name="Timko M.P."/>
            <person name="dePamphilis C.W."/>
            <person name="Choi D."/>
            <person name="Shirasu K."/>
        </authorList>
    </citation>
    <scope>NUCLEOTIDE SEQUENCE [LARGE SCALE GENOMIC DNA]</scope>
    <source>
        <strain evidence="3">cv. UVA1</strain>
    </source>
</reference>
<keyword evidence="3" id="KW-1185">Reference proteome</keyword>
<dbReference type="AlphaFoldDB" id="A0A5A7R0P8"/>
<organism evidence="2 3">
    <name type="scientific">Striga asiatica</name>
    <name type="common">Asiatic witchweed</name>
    <name type="synonym">Buchnera asiatica</name>
    <dbReference type="NCBI Taxonomy" id="4170"/>
    <lineage>
        <taxon>Eukaryota</taxon>
        <taxon>Viridiplantae</taxon>
        <taxon>Streptophyta</taxon>
        <taxon>Embryophyta</taxon>
        <taxon>Tracheophyta</taxon>
        <taxon>Spermatophyta</taxon>
        <taxon>Magnoliopsida</taxon>
        <taxon>eudicotyledons</taxon>
        <taxon>Gunneridae</taxon>
        <taxon>Pentapetalae</taxon>
        <taxon>asterids</taxon>
        <taxon>lamiids</taxon>
        <taxon>Lamiales</taxon>
        <taxon>Orobanchaceae</taxon>
        <taxon>Buchnereae</taxon>
        <taxon>Striga</taxon>
    </lineage>
</organism>
<protein>
    <submittedName>
        <fullName evidence="2">Uncharacterized protein</fullName>
    </submittedName>
</protein>
<sequence>MVLTPAHQPINRAADSSLKTITPVTAERQSMDIQSKPHIPTNNILLLDFNNNSAPHEHGQIMDFTAEISQQLPPTDQSPLNNNTTSKGLPKKWTRRPTKSTGSTSSKITPAQPNQQEHIKRTRQPEISQSSNRLPHSSRLKPMALNPVTGFRIPW</sequence>